<feature type="transmembrane region" description="Helical" evidence="5">
    <location>
        <begin position="254"/>
        <end position="276"/>
    </location>
</feature>
<sequence length="331" mass="34696">MLIDVALAGLGLVILLLAGDALVKGAVNLALRIGIPALLVSLTIVAFGTSAPELLVSIQAILMDAPGIALGNVIGSNIANVLMVLGVPAILTGLHTSGCDTRKTYVMMIVATVVFIGLAYTDLFNWVDGTVLLFMLALMLGDAFRTAYLHRREVRSAEAAAKLAAESCSLNGDEEEVEGADPSLPMWKILVFLGLGLIGLPLGADILVDSAVRIAEALDVPETVIGLTLVAIGTSLPELATTVMAALRGQTEIAMGNVIGSNLFNMLAIIGIASFVGPIPVDPNTLRFDVWAMLASSLLLVPFVFMKRDITRVWGGLFTALYVGYLLVVIA</sequence>
<keyword evidence="2 5" id="KW-0812">Transmembrane</keyword>
<feature type="transmembrane region" description="Helical" evidence="5">
    <location>
        <begin position="313"/>
        <end position="330"/>
    </location>
</feature>
<dbReference type="GO" id="GO:0008273">
    <property type="term" value="F:calcium, potassium:sodium antiporter activity"/>
    <property type="evidence" value="ECO:0007669"/>
    <property type="project" value="TreeGrafter"/>
</dbReference>
<dbReference type="GO" id="GO:0005262">
    <property type="term" value="F:calcium channel activity"/>
    <property type="evidence" value="ECO:0007669"/>
    <property type="project" value="TreeGrafter"/>
</dbReference>
<feature type="transmembrane region" description="Helical" evidence="5">
    <location>
        <begin position="68"/>
        <end position="92"/>
    </location>
</feature>
<proteinExistence type="predicted"/>
<name>A0A239C3H1_9RHOB</name>
<feature type="transmembrane region" description="Helical" evidence="5">
    <location>
        <begin position="6"/>
        <end position="23"/>
    </location>
</feature>
<keyword evidence="8" id="KW-1185">Reference proteome</keyword>
<reference evidence="7 8" key="1">
    <citation type="submission" date="2017-06" db="EMBL/GenBank/DDBJ databases">
        <authorList>
            <person name="Kim H.J."/>
            <person name="Triplett B.A."/>
        </authorList>
    </citation>
    <scope>NUCLEOTIDE SEQUENCE [LARGE SCALE GENOMIC DNA]</scope>
    <source>
        <strain evidence="7 8">DSM 29339</strain>
    </source>
</reference>
<dbReference type="OrthoDB" id="9794225at2"/>
<keyword evidence="3 5" id="KW-1133">Transmembrane helix</keyword>
<dbReference type="InterPro" id="IPR004837">
    <property type="entry name" value="NaCa_Exmemb"/>
</dbReference>
<protein>
    <submittedName>
        <fullName evidence="7">Cation:H+ antiporter</fullName>
    </submittedName>
</protein>
<feature type="domain" description="Sodium/calcium exchanger membrane region" evidence="6">
    <location>
        <begin position="189"/>
        <end position="330"/>
    </location>
</feature>
<evidence type="ECO:0000259" key="6">
    <source>
        <dbReference type="Pfam" id="PF01699"/>
    </source>
</evidence>
<accession>A0A239C3H1</accession>
<dbReference type="Proteomes" id="UP000198426">
    <property type="component" value="Unassembled WGS sequence"/>
</dbReference>
<keyword evidence="4 5" id="KW-0472">Membrane</keyword>
<dbReference type="InterPro" id="IPR004481">
    <property type="entry name" value="K/Na/Ca-exchanger"/>
</dbReference>
<feature type="transmembrane region" description="Helical" evidence="5">
    <location>
        <begin position="35"/>
        <end position="62"/>
    </location>
</feature>
<comment type="subcellular location">
    <subcellularLocation>
        <location evidence="1">Membrane</location>
        <topology evidence="1">Multi-pass membrane protein</topology>
    </subcellularLocation>
</comment>
<evidence type="ECO:0000256" key="3">
    <source>
        <dbReference type="ARBA" id="ARBA00022989"/>
    </source>
</evidence>
<dbReference type="GO" id="GO:0006874">
    <property type="term" value="P:intracellular calcium ion homeostasis"/>
    <property type="evidence" value="ECO:0007669"/>
    <property type="project" value="TreeGrafter"/>
</dbReference>
<dbReference type="GO" id="GO:0005886">
    <property type="term" value="C:plasma membrane"/>
    <property type="evidence" value="ECO:0007669"/>
    <property type="project" value="TreeGrafter"/>
</dbReference>
<dbReference type="EMBL" id="FZOY01000001">
    <property type="protein sequence ID" value="SNS14726.1"/>
    <property type="molecule type" value="Genomic_DNA"/>
</dbReference>
<dbReference type="InterPro" id="IPR044880">
    <property type="entry name" value="NCX_ion-bd_dom_sf"/>
</dbReference>
<feature type="domain" description="Sodium/calcium exchanger membrane region" evidence="6">
    <location>
        <begin position="6"/>
        <end position="139"/>
    </location>
</feature>
<feature type="transmembrane region" description="Helical" evidence="5">
    <location>
        <begin position="189"/>
        <end position="212"/>
    </location>
</feature>
<evidence type="ECO:0000256" key="2">
    <source>
        <dbReference type="ARBA" id="ARBA00022692"/>
    </source>
</evidence>
<evidence type="ECO:0000313" key="8">
    <source>
        <dbReference type="Proteomes" id="UP000198426"/>
    </source>
</evidence>
<feature type="transmembrane region" description="Helical" evidence="5">
    <location>
        <begin position="224"/>
        <end position="247"/>
    </location>
</feature>
<gene>
    <name evidence="7" type="ORF">SAMN05421757_10170</name>
</gene>
<organism evidence="7 8">
    <name type="scientific">Tropicimonas sediminicola</name>
    <dbReference type="NCBI Taxonomy" id="1031541"/>
    <lineage>
        <taxon>Bacteria</taxon>
        <taxon>Pseudomonadati</taxon>
        <taxon>Pseudomonadota</taxon>
        <taxon>Alphaproteobacteria</taxon>
        <taxon>Rhodobacterales</taxon>
        <taxon>Roseobacteraceae</taxon>
        <taxon>Tropicimonas</taxon>
    </lineage>
</organism>
<dbReference type="PANTHER" id="PTHR10846">
    <property type="entry name" value="SODIUM/POTASSIUM/CALCIUM EXCHANGER"/>
    <property type="match status" value="1"/>
</dbReference>
<evidence type="ECO:0000256" key="4">
    <source>
        <dbReference type="ARBA" id="ARBA00023136"/>
    </source>
</evidence>
<evidence type="ECO:0000313" key="7">
    <source>
        <dbReference type="EMBL" id="SNS14726.1"/>
    </source>
</evidence>
<feature type="transmembrane region" description="Helical" evidence="5">
    <location>
        <begin position="104"/>
        <end position="120"/>
    </location>
</feature>
<dbReference type="RefSeq" id="WP_089230572.1">
    <property type="nucleotide sequence ID" value="NZ_FZOY01000001.1"/>
</dbReference>
<dbReference type="AlphaFoldDB" id="A0A239C3H1"/>
<evidence type="ECO:0000256" key="5">
    <source>
        <dbReference type="SAM" id="Phobius"/>
    </source>
</evidence>
<evidence type="ECO:0000256" key="1">
    <source>
        <dbReference type="ARBA" id="ARBA00004141"/>
    </source>
</evidence>
<feature type="transmembrane region" description="Helical" evidence="5">
    <location>
        <begin position="288"/>
        <end position="306"/>
    </location>
</feature>
<dbReference type="PANTHER" id="PTHR10846:SF8">
    <property type="entry name" value="INNER MEMBRANE PROTEIN YRBG"/>
    <property type="match status" value="1"/>
</dbReference>
<dbReference type="NCBIfam" id="TIGR00367">
    <property type="entry name" value="calcium/sodium antiporter"/>
    <property type="match status" value="1"/>
</dbReference>
<dbReference type="Pfam" id="PF01699">
    <property type="entry name" value="Na_Ca_ex"/>
    <property type="match status" value="2"/>
</dbReference>
<dbReference type="Gene3D" id="1.20.1420.30">
    <property type="entry name" value="NCX, central ion-binding region"/>
    <property type="match status" value="1"/>
</dbReference>